<feature type="domain" description="HTH LytTR-type" evidence="1">
    <location>
        <begin position="12"/>
        <end position="106"/>
    </location>
</feature>
<keyword evidence="3" id="KW-1185">Reference proteome</keyword>
<name>A0ABS1HLN8_9BACT</name>
<dbReference type="InterPro" id="IPR007492">
    <property type="entry name" value="LytTR_DNA-bd_dom"/>
</dbReference>
<evidence type="ECO:0000313" key="2">
    <source>
        <dbReference type="EMBL" id="MBK3518577.1"/>
    </source>
</evidence>
<dbReference type="EMBL" id="JAENRR010000037">
    <property type="protein sequence ID" value="MBK3518577.1"/>
    <property type="molecule type" value="Genomic_DNA"/>
</dbReference>
<dbReference type="InterPro" id="IPR046947">
    <property type="entry name" value="LytR-like"/>
</dbReference>
<evidence type="ECO:0000313" key="3">
    <source>
        <dbReference type="Proteomes" id="UP000605676"/>
    </source>
</evidence>
<dbReference type="Proteomes" id="UP000605676">
    <property type="component" value="Unassembled WGS sequence"/>
</dbReference>
<comment type="caution">
    <text evidence="2">The sequence shown here is derived from an EMBL/GenBank/DDBJ whole genome shotgun (WGS) entry which is preliminary data.</text>
</comment>
<dbReference type="PANTHER" id="PTHR37299:SF1">
    <property type="entry name" value="STAGE 0 SPORULATION PROTEIN A HOMOLOG"/>
    <property type="match status" value="1"/>
</dbReference>
<dbReference type="PANTHER" id="PTHR37299">
    <property type="entry name" value="TRANSCRIPTIONAL REGULATOR-RELATED"/>
    <property type="match status" value="1"/>
</dbReference>
<sequence length="109" mass="12860">MLKKCLILECQQKIQRVPYKHICYLQYAQGAITIYLSGDITLSHCEQLKDLENSLPNYFVRINRNVIINLNYLSAYFKVLQKVQMENGKEFDVSRRNTTQLLEKIQPFS</sequence>
<dbReference type="Gene3D" id="2.40.50.1020">
    <property type="entry name" value="LytTr DNA-binding domain"/>
    <property type="match status" value="1"/>
</dbReference>
<dbReference type="SMART" id="SM00850">
    <property type="entry name" value="LytTR"/>
    <property type="match status" value="1"/>
</dbReference>
<dbReference type="Pfam" id="PF04397">
    <property type="entry name" value="LytTR"/>
    <property type="match status" value="1"/>
</dbReference>
<protein>
    <submittedName>
        <fullName evidence="2">LytTR family transcriptional regulator</fullName>
    </submittedName>
</protein>
<proteinExistence type="predicted"/>
<accession>A0ABS1HLN8</accession>
<reference evidence="2 3" key="1">
    <citation type="submission" date="2021-01" db="EMBL/GenBank/DDBJ databases">
        <title>Carboxyliciviraga sp.nov., isolated from coastal sediments.</title>
        <authorList>
            <person name="Lu D."/>
            <person name="Zhang T."/>
        </authorList>
    </citation>
    <scope>NUCLEOTIDE SEQUENCE [LARGE SCALE GENOMIC DNA]</scope>
    <source>
        <strain evidence="2 3">N1Y132</strain>
    </source>
</reference>
<dbReference type="RefSeq" id="WP_200465804.1">
    <property type="nucleotide sequence ID" value="NZ_JAENRR010000037.1"/>
</dbReference>
<evidence type="ECO:0000259" key="1">
    <source>
        <dbReference type="SMART" id="SM00850"/>
    </source>
</evidence>
<gene>
    <name evidence="2" type="ORF">JIV24_14625</name>
</gene>
<organism evidence="2 3">
    <name type="scientific">Carboxylicivirga marina</name>
    <dbReference type="NCBI Taxonomy" id="2800988"/>
    <lineage>
        <taxon>Bacteria</taxon>
        <taxon>Pseudomonadati</taxon>
        <taxon>Bacteroidota</taxon>
        <taxon>Bacteroidia</taxon>
        <taxon>Marinilabiliales</taxon>
        <taxon>Marinilabiliaceae</taxon>
        <taxon>Carboxylicivirga</taxon>
    </lineage>
</organism>